<dbReference type="InterPro" id="IPR007709">
    <property type="entry name" value="N-FG_amidohydro"/>
</dbReference>
<proteinExistence type="predicted"/>
<accession>A0A1I0AY94</accession>
<dbReference type="STRING" id="364199.SAMN04489858_102403"/>
<dbReference type="Gene3D" id="3.40.630.40">
    <property type="entry name" value="Zn-dependent exopeptidases"/>
    <property type="match status" value="1"/>
</dbReference>
<protein>
    <submittedName>
        <fullName evidence="1">Predicted N-formylglutamate amidohydrolase</fullName>
    </submittedName>
</protein>
<dbReference type="InterPro" id="IPR011227">
    <property type="entry name" value="UCP029730"/>
</dbReference>
<sequence length="253" mass="27600">MVNQQWSPIWFRKTNGAAPIVLICEHAAHVIPEDFGDMGLDDAARLSHAAWDIGAETVAAEMSRILDAPLLSCGVSRLLYDCNRPPTAADCIPPRSEVFDIPGNRDLSETDIAGRCMLIHDPFHHAATQLIDLQMQRVGGPVSIVTIHSFTAVYHGQPRDTQLGFLFRDRAALSQAALRVERAKGRFRAELNAPYSAKDGVTYSIVRHAENRGLPTTMIEIRNDLIDNAGGARDMAAHLADTILQATRTGGGI</sequence>
<name>A0A1I0AY94_9RHOB</name>
<dbReference type="AlphaFoldDB" id="A0A1I0AY94"/>
<evidence type="ECO:0000313" key="2">
    <source>
        <dbReference type="Proteomes" id="UP000199180"/>
    </source>
</evidence>
<dbReference type="SUPFAM" id="SSF53187">
    <property type="entry name" value="Zn-dependent exopeptidases"/>
    <property type="match status" value="1"/>
</dbReference>
<gene>
    <name evidence="1" type="ORF">SAMN04489858_102403</name>
</gene>
<keyword evidence="2" id="KW-1185">Reference proteome</keyword>
<dbReference type="GO" id="GO:0016787">
    <property type="term" value="F:hydrolase activity"/>
    <property type="evidence" value="ECO:0007669"/>
    <property type="project" value="UniProtKB-KW"/>
</dbReference>
<evidence type="ECO:0000313" key="1">
    <source>
        <dbReference type="EMBL" id="SES99381.1"/>
    </source>
</evidence>
<dbReference type="EMBL" id="FOHO01000002">
    <property type="protein sequence ID" value="SES99381.1"/>
    <property type="molecule type" value="Genomic_DNA"/>
</dbReference>
<organism evidence="1 2">
    <name type="scientific">Paracoccus homiensis</name>
    <dbReference type="NCBI Taxonomy" id="364199"/>
    <lineage>
        <taxon>Bacteria</taxon>
        <taxon>Pseudomonadati</taxon>
        <taxon>Pseudomonadota</taxon>
        <taxon>Alphaproteobacteria</taxon>
        <taxon>Rhodobacterales</taxon>
        <taxon>Paracoccaceae</taxon>
        <taxon>Paracoccus</taxon>
    </lineage>
</organism>
<dbReference type="PIRSF" id="PIRSF029730">
    <property type="entry name" value="UCP029730"/>
    <property type="match status" value="1"/>
</dbReference>
<dbReference type="Proteomes" id="UP000199180">
    <property type="component" value="Unassembled WGS sequence"/>
</dbReference>
<keyword evidence="1" id="KW-0378">Hydrolase</keyword>
<dbReference type="Pfam" id="PF05013">
    <property type="entry name" value="FGase"/>
    <property type="match status" value="1"/>
</dbReference>
<reference evidence="1 2" key="1">
    <citation type="submission" date="2016-10" db="EMBL/GenBank/DDBJ databases">
        <authorList>
            <person name="de Groot N.N."/>
        </authorList>
    </citation>
    <scope>NUCLEOTIDE SEQUENCE [LARGE SCALE GENOMIC DNA]</scope>
    <source>
        <strain evidence="1 2">DSM 17862</strain>
    </source>
</reference>